<feature type="compositionally biased region" description="Low complexity" evidence="2">
    <location>
        <begin position="591"/>
        <end position="600"/>
    </location>
</feature>
<dbReference type="Pfam" id="PF10306">
    <property type="entry name" value="FLILHELTA"/>
    <property type="match status" value="1"/>
</dbReference>
<evidence type="ECO:0000259" key="3">
    <source>
        <dbReference type="Pfam" id="PF03399"/>
    </source>
</evidence>
<feature type="domain" description="SAC3/GANP/THP3 conserved" evidence="3">
    <location>
        <begin position="208"/>
        <end position="510"/>
    </location>
</feature>
<evidence type="ECO:0000313" key="5">
    <source>
        <dbReference type="Proteomes" id="UP000305362"/>
    </source>
</evidence>
<dbReference type="GO" id="GO:0070390">
    <property type="term" value="C:transcription export complex 2"/>
    <property type="evidence" value="ECO:0007669"/>
    <property type="project" value="TreeGrafter"/>
</dbReference>
<feature type="region of interest" description="Disordered" evidence="2">
    <location>
        <begin position="644"/>
        <end position="678"/>
    </location>
</feature>
<dbReference type="PANTHER" id="PTHR12436">
    <property type="entry name" value="80 KDA MCM3-ASSOCIATED PROTEIN"/>
    <property type="match status" value="1"/>
</dbReference>
<dbReference type="InterPro" id="IPR005062">
    <property type="entry name" value="SAC3/GANP/THP3_conserved"/>
</dbReference>
<protein>
    <recommendedName>
        <fullName evidence="3">SAC3/GANP/THP3 conserved domain-containing protein</fullName>
    </recommendedName>
</protein>
<reference evidence="4 5" key="1">
    <citation type="submission" date="2019-03" db="EMBL/GenBank/DDBJ databases">
        <title>Sequencing 25 genomes of Wallemia mellicola.</title>
        <authorList>
            <person name="Gostincar C."/>
        </authorList>
    </citation>
    <scope>NUCLEOTIDE SEQUENCE [LARGE SCALE GENOMIC DNA]</scope>
    <source>
        <strain evidence="4 5">EXF-1277</strain>
    </source>
</reference>
<sequence>MLSRNILARHYNRHIFYQKRSFSRSTIKERINELSKRTGTDPISLGASFAILHEITAILPIFLIFGGLHYAGVGERSLEYIWDNNAPNDTTRSYIRSACEEGERRLDRIREKYHLWRDDDSKWDGRSVYTAQISEAIAAYAITKIFSMGDVHDRNSRFQSVNSRYHQLRAEREVERLQAIKDGLIPDPSQGGMNLQDAITLKGTCQSMCPEFEREERDYQLNLDKYECYQGTRQVDPNRAVKTFHRPAAGDEPSLPSDVRPPEVLRSTLDYLFHNILEEDKGLHDSHHFVRDRTRSIRQDFTLQHIRNEIAIECHERIARYHILCLHELCDESGWSDQQELEQLSKVLLSLTEFYDDYRATNNKILPNEAEFRAYHLLIHLRDASTAAAAERLPLDLYLSQPIQLALKFHALARRSNEAHLRGRPHNTESSPNAYSRFFKMVRSPKTPFLMACLLETNFSQVRRGAFKAMRKAYPSKYRPFPVQDLMKVLGCDDAEQVAKEAENLNLEVERENGSAIAVKVHKQSQINDSNPVISHTKSQSIVALKKGNLSARDIIDTPLAIGNKSIEVKSSLRPTAPAFTMPKTAIATAPTTTEASPTKLMPPPPKPTTSAFSFTGTQQTEKPKANAFTFGTTGAGSGANAFTSSAFEPTPSAKPKSAFSASPAPKPTPINIPFQTTKPAEEDLKEKLKAQMEAKKQTEIAKAKELEQIELSRQRKRRESELRRLDEHKRREERERIKREHELMKQNISQSLTESAIQQAVSSIVRSYVLDEVANAFRKQHLTRSSVKKWKDSALNSHVKRKIEQERLDNFRTVVSEMSFGRSAHKEFTLPYEEEEEEELFDHEDEEIIDHKKPVTDAELERLLQETQRVQQRSLLWEKGAALSALADALQQKEDLKHHTEVDIGLYTYDDATSSSGWLRTKFALNGINYKDVDSQISIFANADQPSPSLGLILFECSPNLARNLSDDERSRVLNNERARLDDIITKLPITSTYNPSILLLSWGKSDQIKQSLKLNKCLEIDPQSFENQIKDFVSQLNINVKQFNMVSEKQISQIFTRAAISNLVQASKLYRSVERQWRLYVSLLNISIAIVNEVVDVSCEAIHMLSVSSMLGTSMAAIKQLPMLKASGVDEWDAQTAILNWLDDERFDFESDVLLLRAEIAGADPAEIPDVVYVMTRILDIIFNGSAHNITIPQTVDIEEDSLINKTNFIQRTRRHTLEYERLIDSVKQGQRKRDEEFRRSQSPPPSPAKRQVVNSSSLRDLIGSVRKSLFA</sequence>
<dbReference type="GO" id="GO:0006406">
    <property type="term" value="P:mRNA export from nucleus"/>
    <property type="evidence" value="ECO:0007669"/>
    <property type="project" value="TreeGrafter"/>
</dbReference>
<feature type="coiled-coil region" evidence="1">
    <location>
        <begin position="682"/>
        <end position="736"/>
    </location>
</feature>
<dbReference type="PANTHER" id="PTHR12436:SF3">
    <property type="entry name" value="GERMINAL-CENTER ASSOCIATED NUCLEAR PROTEIN"/>
    <property type="match status" value="1"/>
</dbReference>
<feature type="region of interest" description="Disordered" evidence="2">
    <location>
        <begin position="591"/>
        <end position="620"/>
    </location>
</feature>
<feature type="region of interest" description="Disordered" evidence="2">
    <location>
        <begin position="1232"/>
        <end position="1256"/>
    </location>
</feature>
<dbReference type="InterPro" id="IPR018811">
    <property type="entry name" value="MRX11"/>
</dbReference>
<dbReference type="AlphaFoldDB" id="A0AB74KD00"/>
<comment type="caution">
    <text evidence="4">The sequence shown here is derived from an EMBL/GenBank/DDBJ whole genome shotgun (WGS) entry which is preliminary data.</text>
</comment>
<dbReference type="Proteomes" id="UP000305362">
    <property type="component" value="Unassembled WGS sequence"/>
</dbReference>
<name>A0AB74KD00_9BASI</name>
<evidence type="ECO:0000256" key="1">
    <source>
        <dbReference type="SAM" id="Coils"/>
    </source>
</evidence>
<dbReference type="EMBL" id="SPRV01000026">
    <property type="protein sequence ID" value="TIC61780.1"/>
    <property type="molecule type" value="Genomic_DNA"/>
</dbReference>
<keyword evidence="1" id="KW-0175">Coiled coil</keyword>
<proteinExistence type="predicted"/>
<dbReference type="GO" id="GO:0005737">
    <property type="term" value="C:cytoplasm"/>
    <property type="evidence" value="ECO:0007669"/>
    <property type="project" value="TreeGrafter"/>
</dbReference>
<dbReference type="Gene3D" id="1.25.40.990">
    <property type="match status" value="1"/>
</dbReference>
<evidence type="ECO:0000313" key="4">
    <source>
        <dbReference type="EMBL" id="TIC61780.1"/>
    </source>
</evidence>
<feature type="compositionally biased region" description="Polar residues" evidence="2">
    <location>
        <begin position="611"/>
        <end position="620"/>
    </location>
</feature>
<dbReference type="InterPro" id="IPR045107">
    <property type="entry name" value="SAC3/GANP/THP3"/>
</dbReference>
<dbReference type="Pfam" id="PF03399">
    <property type="entry name" value="SAC3_GANP"/>
    <property type="match status" value="1"/>
</dbReference>
<feature type="compositionally biased region" description="Low complexity" evidence="2">
    <location>
        <begin position="644"/>
        <end position="664"/>
    </location>
</feature>
<organism evidence="4 5">
    <name type="scientific">Wallemia mellicola</name>
    <dbReference type="NCBI Taxonomy" id="1708541"/>
    <lineage>
        <taxon>Eukaryota</taxon>
        <taxon>Fungi</taxon>
        <taxon>Dikarya</taxon>
        <taxon>Basidiomycota</taxon>
        <taxon>Wallemiomycotina</taxon>
        <taxon>Wallemiomycetes</taxon>
        <taxon>Wallemiales</taxon>
        <taxon>Wallemiaceae</taxon>
        <taxon>Wallemia</taxon>
    </lineage>
</organism>
<accession>A0AB74KD00</accession>
<gene>
    <name evidence="4" type="ORF">E3Q03_02555</name>
</gene>
<evidence type="ECO:0000256" key="2">
    <source>
        <dbReference type="SAM" id="MobiDB-lite"/>
    </source>
</evidence>